<evidence type="ECO:0000256" key="1">
    <source>
        <dbReference type="SAM" id="Phobius"/>
    </source>
</evidence>
<dbReference type="PANTHER" id="PTHR32037:SF2">
    <property type="entry name" value="TUMOR NECROSIS FACTOR RECEPTOR SUPERFAMILY MEMBER 12A"/>
    <property type="match status" value="1"/>
</dbReference>
<dbReference type="InterPro" id="IPR022316">
    <property type="entry name" value="TNFR_12"/>
</dbReference>
<keyword evidence="3" id="KW-1185">Reference proteome</keyword>
<protein>
    <recommendedName>
        <fullName evidence="4">Tumor necrosis factor receptor superfamily member 12A</fullName>
    </recommendedName>
</protein>
<dbReference type="Proteomes" id="UP000694569">
    <property type="component" value="Unplaced"/>
</dbReference>
<organism evidence="2 3">
    <name type="scientific">Leptobrachium leishanense</name>
    <name type="common">Leishan spiny toad</name>
    <dbReference type="NCBI Taxonomy" id="445787"/>
    <lineage>
        <taxon>Eukaryota</taxon>
        <taxon>Metazoa</taxon>
        <taxon>Chordata</taxon>
        <taxon>Craniata</taxon>
        <taxon>Vertebrata</taxon>
        <taxon>Euteleostomi</taxon>
        <taxon>Amphibia</taxon>
        <taxon>Batrachia</taxon>
        <taxon>Anura</taxon>
        <taxon>Pelobatoidea</taxon>
        <taxon>Megophryidae</taxon>
        <taxon>Leptobrachium</taxon>
    </lineage>
</organism>
<reference evidence="2" key="1">
    <citation type="submission" date="2025-08" db="UniProtKB">
        <authorList>
            <consortium name="Ensembl"/>
        </authorList>
    </citation>
    <scope>IDENTIFICATION</scope>
</reference>
<dbReference type="Ensembl" id="ENSLLET00000043289.1">
    <property type="protein sequence ID" value="ENSLLEP00000041620.1"/>
    <property type="gene ID" value="ENSLLEG00000026491.1"/>
</dbReference>
<keyword evidence="1" id="KW-0812">Transmembrane</keyword>
<proteinExistence type="predicted"/>
<sequence>MSISLAGESCPPRQSWSSDLGKCMECSICEKAGKSDFCQTCVSVEEQFDIPWLIIGLSAVGFVLIIVILTVTVYLRRCRRKSKFTTPIEETGAHSAEELLIH</sequence>
<dbReference type="Pfam" id="PF12191">
    <property type="entry name" value="stn_TNFRSF12A"/>
    <property type="match status" value="1"/>
</dbReference>
<keyword evidence="1" id="KW-0472">Membrane</keyword>
<dbReference type="Gene3D" id="4.10.400.20">
    <property type="match status" value="1"/>
</dbReference>
<dbReference type="GO" id="GO:2001238">
    <property type="term" value="P:positive regulation of extrinsic apoptotic signaling pathway"/>
    <property type="evidence" value="ECO:0007669"/>
    <property type="project" value="TreeGrafter"/>
</dbReference>
<keyword evidence="1" id="KW-1133">Transmembrane helix</keyword>
<evidence type="ECO:0000313" key="2">
    <source>
        <dbReference type="Ensembl" id="ENSLLEP00000041620.1"/>
    </source>
</evidence>
<dbReference type="GO" id="GO:0005886">
    <property type="term" value="C:plasma membrane"/>
    <property type="evidence" value="ECO:0007669"/>
    <property type="project" value="InterPro"/>
</dbReference>
<reference evidence="2" key="2">
    <citation type="submission" date="2025-09" db="UniProtKB">
        <authorList>
            <consortium name="Ensembl"/>
        </authorList>
    </citation>
    <scope>IDENTIFICATION</scope>
</reference>
<dbReference type="OrthoDB" id="9010896at2759"/>
<feature type="transmembrane region" description="Helical" evidence="1">
    <location>
        <begin position="52"/>
        <end position="75"/>
    </location>
</feature>
<dbReference type="GeneTree" id="ENSGT01000000221059"/>
<name>A0A8C5QUY9_9ANUR</name>
<dbReference type="AlphaFoldDB" id="A0A8C5QUY9"/>
<dbReference type="PANTHER" id="PTHR32037">
    <property type="entry name" value="TUMOR NECROSIS FACTOR RECEPTOR SUPERFAMILY MEMBER 12A"/>
    <property type="match status" value="1"/>
</dbReference>
<evidence type="ECO:0008006" key="4">
    <source>
        <dbReference type="Google" id="ProtNLM"/>
    </source>
</evidence>
<evidence type="ECO:0000313" key="3">
    <source>
        <dbReference type="Proteomes" id="UP000694569"/>
    </source>
</evidence>
<dbReference type="PRINTS" id="PR01962">
    <property type="entry name" value="TNFACTORR12"/>
</dbReference>
<accession>A0A8C5QUY9</accession>